<dbReference type="FunFam" id="3.30.200.20:FF:000067">
    <property type="entry name" value="Mitogen-activated protein kinase kinase kinase 5"/>
    <property type="match status" value="1"/>
</dbReference>
<dbReference type="Gene3D" id="1.10.150.50">
    <property type="entry name" value="Transcription Factor, Ets-1"/>
    <property type="match status" value="1"/>
</dbReference>
<evidence type="ECO:0000313" key="19">
    <source>
        <dbReference type="Proteomes" id="UP001153636"/>
    </source>
</evidence>
<dbReference type="InterPro" id="IPR000719">
    <property type="entry name" value="Prot_kinase_dom"/>
</dbReference>
<dbReference type="InterPro" id="IPR043969">
    <property type="entry name" value="MAP3K_PH"/>
</dbReference>
<keyword evidence="9 14" id="KW-0067">ATP-binding</keyword>
<sequence>MPIPPVAAVLETETECRSITDSVGSHSDLSVTTVHTGGTMTKSQMDVVCVIDVCQTENLLQRKKALDEIKQACLQIGANLSHVQFEKLDFGEANVVSSFYNADVVIIDISFPAQHGTLFYHLGVRESFNMKQNILIYNDIDSEVTLKLKLSCGSYLFISYNLSESSCLTTCPSGRADEPTDFLHQRLKKYLQDVEVQTKAHMKEKFLSDLKKLKEQKTGEELNEALLLMRKRLDDPNVLSGEVIVNMLFCFRDIQEYDAMIHLVEDLRKVPTAKKYLNSYIMFLYAFALNRRKKDGDRKNALAVCEDSLKHKENHFPDMLCLCGRIYKDMFTESDHKDIKSLDAAIYWYKKGFEVQPNEYAGINLATLLVIKGAEIGKSDELQHIGMVLNNLIGKKGSLASLIDYWDVATFFEISVLFQHYSNATQAAACMFKLKPPNWYLTSTIGNIQLIDKFRKKTDEAGSPEEQIFHFWMEFFLEAIKEDHEEDFRFPALILESSKELMPSYVCINLGADPQTLQVNNLCDKSLRGECKQIHDWEFTANQIRSVSFYKRDERCLFLYVHHNSDDFQIFFPSENCRECFYKLILELTNHQEGLFESEPPRDIKYEYERDENGKKVILGRGTYGVVFAARNLETQVRIAVKEVPEKNLGAVQPLHEEIRLHSQLRHRNIVMYLGSLSEDNYFKIFMEQVPGGSLSALLRSKWGPLKSNEHTMAYYTKQILEGLKYLHDQKIVHRDIKGDNVLVNTYSGVVKISDFGTSKRLAGLCPSTETFAGTLQYMAPEVIDKGQRGYGAPADIWSLGCTVVEMATGKPPFIELGSPQAAVFKVGFYKAHPEVPEELSERARGFIKRCFEPDPELRATAAHLLEDPFLGSERRQKNVRLNTDFNRSISVPAEKITSRYPGHNSAPNQTPTSPDADCRTQSHQSRASLLPPIQMPTALTFNSLASTPSLDCETDSPHTERRNSSGTLLSPEVDTTIETDGFYLLKKDSQRRTTLAKVLANDGLKICEVWMQKVRDKYLGETVLTEKHLYRLMDGLKSYITEQSMNVVESTVRQLKEELDFDSAAINQLQFAIYLFQESVNDVLRLHPIKPHWMFALDNLVRSCIQAAITVLTPELSEHIANSSPSTVNSSKSSKTNEGFEVKDTSLQLRNENIRLSQELLECQRQYQGLLKQLIESHRLELSLRQLCCHRCCHHNNINNNNPQNGSLEEIVEDQRLSNWLEGLGIHESAKRMFLAEGYTLDEVLYHIRREDLVSIGLKGATVLRIWLAIQPHRREREDNNVIICNGVTTDESGTV</sequence>
<dbReference type="SUPFAM" id="SSF56112">
    <property type="entry name" value="Protein kinase-like (PK-like)"/>
    <property type="match status" value="1"/>
</dbReference>
<proteinExistence type="inferred from homology"/>
<dbReference type="Pfam" id="PF20309">
    <property type="entry name" value="DRHyd-ASK"/>
    <property type="match status" value="1"/>
</dbReference>
<dbReference type="Gene3D" id="3.30.200.20">
    <property type="entry name" value="Phosphorylase Kinase, domain 1"/>
    <property type="match status" value="1"/>
</dbReference>
<dbReference type="SMART" id="SM00220">
    <property type="entry name" value="S_TKc"/>
    <property type="match status" value="1"/>
</dbReference>
<keyword evidence="11" id="KW-0175">Coiled coil</keyword>
<evidence type="ECO:0000256" key="4">
    <source>
        <dbReference type="ARBA" id="ARBA00022527"/>
    </source>
</evidence>
<dbReference type="InterPro" id="IPR046872">
    <property type="entry name" value="DRHyd-ASK"/>
</dbReference>
<evidence type="ECO:0000256" key="5">
    <source>
        <dbReference type="ARBA" id="ARBA00022679"/>
    </source>
</evidence>
<evidence type="ECO:0000256" key="7">
    <source>
        <dbReference type="ARBA" id="ARBA00022741"/>
    </source>
</evidence>
<name>A0A9P0G8F2_9CUCU</name>
<dbReference type="OrthoDB" id="275301at2759"/>
<evidence type="ECO:0000256" key="10">
    <source>
        <dbReference type="ARBA" id="ARBA00022842"/>
    </source>
</evidence>
<gene>
    <name evidence="18" type="ORF">PSYICH_LOCUS7146</name>
</gene>
<organism evidence="18 19">
    <name type="scientific">Psylliodes chrysocephalus</name>
    <dbReference type="NCBI Taxonomy" id="3402493"/>
    <lineage>
        <taxon>Eukaryota</taxon>
        <taxon>Metazoa</taxon>
        <taxon>Ecdysozoa</taxon>
        <taxon>Arthropoda</taxon>
        <taxon>Hexapoda</taxon>
        <taxon>Insecta</taxon>
        <taxon>Pterygota</taxon>
        <taxon>Neoptera</taxon>
        <taxon>Endopterygota</taxon>
        <taxon>Coleoptera</taxon>
        <taxon>Polyphaga</taxon>
        <taxon>Cucujiformia</taxon>
        <taxon>Chrysomeloidea</taxon>
        <taxon>Chrysomelidae</taxon>
        <taxon>Galerucinae</taxon>
        <taxon>Alticini</taxon>
        <taxon>Psylliodes</taxon>
    </lineage>
</organism>
<evidence type="ECO:0000256" key="1">
    <source>
        <dbReference type="ARBA" id="ARBA00001946"/>
    </source>
</evidence>
<evidence type="ECO:0000256" key="9">
    <source>
        <dbReference type="ARBA" id="ARBA00022840"/>
    </source>
</evidence>
<dbReference type="EMBL" id="OV651814">
    <property type="protein sequence ID" value="CAH1106009.1"/>
    <property type="molecule type" value="Genomic_DNA"/>
</dbReference>
<dbReference type="PROSITE" id="PS00107">
    <property type="entry name" value="PROTEIN_KINASE_ATP"/>
    <property type="match status" value="1"/>
</dbReference>
<feature type="binding site" evidence="14">
    <location>
        <position position="642"/>
    </location>
    <ligand>
        <name>ATP</name>
        <dbReference type="ChEBI" id="CHEBI:30616"/>
    </ligand>
</feature>
<dbReference type="InterPro" id="IPR017441">
    <property type="entry name" value="Protein_kinase_ATP_BS"/>
</dbReference>
<dbReference type="SUPFAM" id="SSF47769">
    <property type="entry name" value="SAM/Pointed domain"/>
    <property type="match status" value="1"/>
</dbReference>
<dbReference type="Proteomes" id="UP001153636">
    <property type="component" value="Chromosome 2"/>
</dbReference>
<feature type="region of interest" description="Disordered" evidence="15">
    <location>
        <begin position="947"/>
        <end position="970"/>
    </location>
</feature>
<evidence type="ECO:0000313" key="18">
    <source>
        <dbReference type="EMBL" id="CAH1106009.1"/>
    </source>
</evidence>
<dbReference type="InterPro" id="IPR011009">
    <property type="entry name" value="Kinase-like_dom_sf"/>
</dbReference>
<feature type="compositionally biased region" description="Low complexity" evidence="15">
    <location>
        <begin position="1123"/>
        <end position="1138"/>
    </location>
</feature>
<comment type="catalytic activity">
    <reaction evidence="13">
        <text>L-seryl-[protein] + ATP = O-phospho-L-seryl-[protein] + ADP + H(+)</text>
        <dbReference type="Rhea" id="RHEA:17989"/>
        <dbReference type="Rhea" id="RHEA-COMP:9863"/>
        <dbReference type="Rhea" id="RHEA-COMP:11604"/>
        <dbReference type="ChEBI" id="CHEBI:15378"/>
        <dbReference type="ChEBI" id="CHEBI:29999"/>
        <dbReference type="ChEBI" id="CHEBI:30616"/>
        <dbReference type="ChEBI" id="CHEBI:83421"/>
        <dbReference type="ChEBI" id="CHEBI:456216"/>
        <dbReference type="EC" id="2.7.11.25"/>
    </reaction>
</comment>
<evidence type="ECO:0000256" key="12">
    <source>
        <dbReference type="ARBA" id="ARBA00047559"/>
    </source>
</evidence>
<keyword evidence="6" id="KW-0479">Metal-binding</keyword>
<keyword evidence="5" id="KW-0808">Transferase</keyword>
<dbReference type="PANTHER" id="PTHR11584:SF394">
    <property type="entry name" value="APOPTOTIC SIGNAL-REGULATING KINASE 1, ISOFORM C"/>
    <property type="match status" value="1"/>
</dbReference>
<dbReference type="GO" id="GO:0004709">
    <property type="term" value="F:MAP kinase kinase kinase activity"/>
    <property type="evidence" value="ECO:0007669"/>
    <property type="project" value="UniProtKB-EC"/>
</dbReference>
<evidence type="ECO:0000256" key="8">
    <source>
        <dbReference type="ARBA" id="ARBA00022777"/>
    </source>
</evidence>
<dbReference type="InterPro" id="IPR011990">
    <property type="entry name" value="TPR-like_helical_dom_sf"/>
</dbReference>
<dbReference type="CDD" id="cd06624">
    <property type="entry name" value="STKc_ASK"/>
    <property type="match status" value="1"/>
</dbReference>
<dbReference type="PROSITE" id="PS00108">
    <property type="entry name" value="PROTEIN_KINASE_ST"/>
    <property type="match status" value="1"/>
</dbReference>
<evidence type="ECO:0000259" key="17">
    <source>
        <dbReference type="PROSITE" id="PS50105"/>
    </source>
</evidence>
<keyword evidence="4" id="KW-0723">Serine/threonine-protein kinase</keyword>
<comment type="similarity">
    <text evidence="2">Belongs to the protein kinase superfamily. STE Ser/Thr protein kinase family. MAP kinase kinase kinase subfamily.</text>
</comment>
<feature type="region of interest" description="Disordered" evidence="15">
    <location>
        <begin position="893"/>
        <end position="933"/>
    </location>
</feature>
<accession>A0A9P0G8F2</accession>
<evidence type="ECO:0000256" key="6">
    <source>
        <dbReference type="ARBA" id="ARBA00022723"/>
    </source>
</evidence>
<feature type="domain" description="Protein kinase" evidence="16">
    <location>
        <begin position="613"/>
        <end position="871"/>
    </location>
</feature>
<dbReference type="SUPFAM" id="SSF48452">
    <property type="entry name" value="TPR-like"/>
    <property type="match status" value="1"/>
</dbReference>
<dbReference type="InterPro" id="IPR013761">
    <property type="entry name" value="SAM/pointed_sf"/>
</dbReference>
<keyword evidence="8" id="KW-0418">Kinase</keyword>
<evidence type="ECO:0000256" key="2">
    <source>
        <dbReference type="ARBA" id="ARBA00006529"/>
    </source>
</evidence>
<feature type="region of interest" description="Disordered" evidence="15">
    <location>
        <begin position="1121"/>
        <end position="1140"/>
    </location>
</feature>
<evidence type="ECO:0000256" key="14">
    <source>
        <dbReference type="PROSITE-ProRule" id="PRU10141"/>
    </source>
</evidence>
<dbReference type="Pfam" id="PF00069">
    <property type="entry name" value="Pkinase"/>
    <property type="match status" value="1"/>
</dbReference>
<dbReference type="InterPro" id="IPR046873">
    <property type="entry name" value="HisK-N-like"/>
</dbReference>
<dbReference type="Pfam" id="PF13281">
    <property type="entry name" value="MAP3K_TRAF_bd"/>
    <property type="match status" value="1"/>
</dbReference>
<protein>
    <recommendedName>
        <fullName evidence="3">mitogen-activated protein kinase kinase kinase</fullName>
        <ecNumber evidence="3">2.7.11.25</ecNumber>
    </recommendedName>
</protein>
<dbReference type="EC" id="2.7.11.25" evidence="3"/>
<dbReference type="Gene3D" id="1.10.510.10">
    <property type="entry name" value="Transferase(Phosphotransferase) domain 1"/>
    <property type="match status" value="1"/>
</dbReference>
<dbReference type="GO" id="GO:0046872">
    <property type="term" value="F:metal ion binding"/>
    <property type="evidence" value="ECO:0007669"/>
    <property type="project" value="UniProtKB-KW"/>
</dbReference>
<evidence type="ECO:0000256" key="13">
    <source>
        <dbReference type="ARBA" id="ARBA00048329"/>
    </source>
</evidence>
<reference evidence="18" key="1">
    <citation type="submission" date="2022-01" db="EMBL/GenBank/DDBJ databases">
        <authorList>
            <person name="King R."/>
        </authorList>
    </citation>
    <scope>NUCLEOTIDE SEQUENCE</scope>
</reference>
<dbReference type="Pfam" id="PF20302">
    <property type="entry name" value="HisK-N-like"/>
    <property type="match status" value="1"/>
</dbReference>
<dbReference type="PROSITE" id="PS50011">
    <property type="entry name" value="PROTEIN_KINASE_DOM"/>
    <property type="match status" value="1"/>
</dbReference>
<evidence type="ECO:0000256" key="3">
    <source>
        <dbReference type="ARBA" id="ARBA00012406"/>
    </source>
</evidence>
<dbReference type="InterPro" id="IPR008271">
    <property type="entry name" value="Ser/Thr_kinase_AS"/>
</dbReference>
<keyword evidence="19" id="KW-1185">Reference proteome</keyword>
<dbReference type="GO" id="GO:0005524">
    <property type="term" value="F:ATP binding"/>
    <property type="evidence" value="ECO:0007669"/>
    <property type="project" value="UniProtKB-UniRule"/>
</dbReference>
<dbReference type="Pfam" id="PF19039">
    <property type="entry name" value="ASK_PH"/>
    <property type="match status" value="1"/>
</dbReference>
<keyword evidence="10" id="KW-0460">Magnesium</keyword>
<evidence type="ECO:0000259" key="16">
    <source>
        <dbReference type="PROSITE" id="PS50011"/>
    </source>
</evidence>
<feature type="domain" description="SAM" evidence="17">
    <location>
        <begin position="1213"/>
        <end position="1259"/>
    </location>
</feature>
<dbReference type="PANTHER" id="PTHR11584">
    <property type="entry name" value="SERINE/THREONINE PROTEIN KINASE"/>
    <property type="match status" value="1"/>
</dbReference>
<dbReference type="InterPro" id="IPR001660">
    <property type="entry name" value="SAM"/>
</dbReference>
<dbReference type="PROSITE" id="PS50105">
    <property type="entry name" value="SAM_DOMAIN"/>
    <property type="match status" value="1"/>
</dbReference>
<comment type="catalytic activity">
    <reaction evidence="12">
        <text>L-threonyl-[protein] + ATP = O-phospho-L-threonyl-[protein] + ADP + H(+)</text>
        <dbReference type="Rhea" id="RHEA:46608"/>
        <dbReference type="Rhea" id="RHEA-COMP:11060"/>
        <dbReference type="Rhea" id="RHEA-COMP:11605"/>
        <dbReference type="ChEBI" id="CHEBI:15378"/>
        <dbReference type="ChEBI" id="CHEBI:30013"/>
        <dbReference type="ChEBI" id="CHEBI:30616"/>
        <dbReference type="ChEBI" id="CHEBI:61977"/>
        <dbReference type="ChEBI" id="CHEBI:456216"/>
        <dbReference type="EC" id="2.7.11.25"/>
    </reaction>
</comment>
<keyword evidence="7 14" id="KW-0547">Nucleotide-binding</keyword>
<dbReference type="InterPro" id="IPR025136">
    <property type="entry name" value="MAP3K_TRAF-bd"/>
</dbReference>
<comment type="cofactor">
    <cofactor evidence="1">
        <name>Mg(2+)</name>
        <dbReference type="ChEBI" id="CHEBI:18420"/>
    </cofactor>
</comment>
<dbReference type="SMART" id="SM00454">
    <property type="entry name" value="SAM"/>
    <property type="match status" value="1"/>
</dbReference>
<feature type="compositionally biased region" description="Polar residues" evidence="15">
    <location>
        <begin position="906"/>
        <end position="928"/>
    </location>
</feature>
<evidence type="ECO:0000256" key="11">
    <source>
        <dbReference type="ARBA" id="ARBA00023054"/>
    </source>
</evidence>
<evidence type="ECO:0000256" key="15">
    <source>
        <dbReference type="SAM" id="MobiDB-lite"/>
    </source>
</evidence>
<dbReference type="FunFam" id="1.10.510.10:FF:000054">
    <property type="entry name" value="Mitogen-activated protein kinase kinase kinase 5"/>
    <property type="match status" value="1"/>
</dbReference>